<dbReference type="CDD" id="cd00130">
    <property type="entry name" value="PAS"/>
    <property type="match status" value="1"/>
</dbReference>
<reference evidence="3 4" key="1">
    <citation type="submission" date="2018-07" db="EMBL/GenBank/DDBJ databases">
        <title>Dyella tabacisoli L4-6T, whole genome shotgun sequence.</title>
        <authorList>
            <person name="Zhou X.-K."/>
            <person name="Li W.-J."/>
            <person name="Duan Y.-Q."/>
        </authorList>
    </citation>
    <scope>NUCLEOTIDE SEQUENCE [LARGE SCALE GENOMIC DNA]</scope>
    <source>
        <strain evidence="3 4">L4-6</strain>
    </source>
</reference>
<dbReference type="InterPro" id="IPR000014">
    <property type="entry name" value="PAS"/>
</dbReference>
<keyword evidence="2" id="KW-0732">Signal</keyword>
<dbReference type="Proteomes" id="UP000253782">
    <property type="component" value="Unassembled WGS sequence"/>
</dbReference>
<protein>
    <submittedName>
        <fullName evidence="3">Uncharacterized protein</fullName>
    </submittedName>
</protein>
<feature type="chain" id="PRO_5016570769" evidence="2">
    <location>
        <begin position="23"/>
        <end position="183"/>
    </location>
</feature>
<dbReference type="AlphaFoldDB" id="A0A369UI64"/>
<accession>A0A369UI64</accession>
<evidence type="ECO:0000256" key="1">
    <source>
        <dbReference type="SAM" id="MobiDB-lite"/>
    </source>
</evidence>
<feature type="compositionally biased region" description="Low complexity" evidence="1">
    <location>
        <begin position="161"/>
        <end position="183"/>
    </location>
</feature>
<evidence type="ECO:0000313" key="4">
    <source>
        <dbReference type="Proteomes" id="UP000253782"/>
    </source>
</evidence>
<dbReference type="OrthoDB" id="5953216at2"/>
<dbReference type="EMBL" id="QQAH01000022">
    <property type="protein sequence ID" value="RDD80033.1"/>
    <property type="molecule type" value="Genomic_DNA"/>
</dbReference>
<gene>
    <name evidence="3" type="ORF">DVJ77_19365</name>
</gene>
<organism evidence="3 4">
    <name type="scientific">Dyella tabacisoli</name>
    <dbReference type="NCBI Taxonomy" id="2282381"/>
    <lineage>
        <taxon>Bacteria</taxon>
        <taxon>Pseudomonadati</taxon>
        <taxon>Pseudomonadota</taxon>
        <taxon>Gammaproteobacteria</taxon>
        <taxon>Lysobacterales</taxon>
        <taxon>Rhodanobacteraceae</taxon>
        <taxon>Dyella</taxon>
    </lineage>
</organism>
<proteinExistence type="predicted"/>
<dbReference type="RefSeq" id="WP_114847180.1">
    <property type="nucleotide sequence ID" value="NZ_JBHSPE010000025.1"/>
</dbReference>
<evidence type="ECO:0000256" key="2">
    <source>
        <dbReference type="SAM" id="SignalP"/>
    </source>
</evidence>
<feature type="signal peptide" evidence="2">
    <location>
        <begin position="1"/>
        <end position="22"/>
    </location>
</feature>
<evidence type="ECO:0000313" key="3">
    <source>
        <dbReference type="EMBL" id="RDD80033.1"/>
    </source>
</evidence>
<sequence>MKRFHALALVGVLSSIGGAAMAATGALSPFTPRYLPVLVQVNPEGKVTSVSPAIELSPVFSRLLAKNLDEMITKPAYDHGHPVSSQFVINLALRATPREEGDYDAQFAYISTSPVPMGTWHWVDVEGRRFALAGPNNHSTDGRVHFDSGRSAYSSSNFQRASSSPVQSASHSSAAAPGAGLGH</sequence>
<comment type="caution">
    <text evidence="3">The sequence shown here is derived from an EMBL/GenBank/DDBJ whole genome shotgun (WGS) entry which is preliminary data.</text>
</comment>
<keyword evidence="4" id="KW-1185">Reference proteome</keyword>
<feature type="region of interest" description="Disordered" evidence="1">
    <location>
        <begin position="156"/>
        <end position="183"/>
    </location>
</feature>
<name>A0A369UI64_9GAMM</name>